<evidence type="ECO:0000256" key="1">
    <source>
        <dbReference type="ARBA" id="ARBA00012493"/>
    </source>
</evidence>
<organism evidence="3 4">
    <name type="scientific">Equus caballus</name>
    <name type="common">Horse</name>
    <dbReference type="NCBI Taxonomy" id="9796"/>
    <lineage>
        <taxon>Eukaryota</taxon>
        <taxon>Metazoa</taxon>
        <taxon>Chordata</taxon>
        <taxon>Craniata</taxon>
        <taxon>Vertebrata</taxon>
        <taxon>Euteleostomi</taxon>
        <taxon>Mammalia</taxon>
        <taxon>Eutheria</taxon>
        <taxon>Laurasiatheria</taxon>
        <taxon>Perissodactyla</taxon>
        <taxon>Equidae</taxon>
        <taxon>Equus</taxon>
    </lineage>
</organism>
<dbReference type="InterPro" id="IPR000477">
    <property type="entry name" value="RT_dom"/>
</dbReference>
<evidence type="ECO:0000313" key="4">
    <source>
        <dbReference type="Proteomes" id="UP000002281"/>
    </source>
</evidence>
<proteinExistence type="predicted"/>
<accession>A0A9L0TQH0</accession>
<name>A0A9L0TQH0_HORSE</name>
<evidence type="ECO:0000259" key="2">
    <source>
        <dbReference type="Pfam" id="PF00078"/>
    </source>
</evidence>
<dbReference type="SUPFAM" id="SSF56672">
    <property type="entry name" value="DNA/RNA polymerases"/>
    <property type="match status" value="1"/>
</dbReference>
<dbReference type="PANTHER" id="PTHR19446">
    <property type="entry name" value="REVERSE TRANSCRIPTASES"/>
    <property type="match status" value="1"/>
</dbReference>
<dbReference type="GeneTree" id="ENSGT01150000286946"/>
<dbReference type="Pfam" id="PF00078">
    <property type="entry name" value="RVT_1"/>
    <property type="match status" value="1"/>
</dbReference>
<dbReference type="GO" id="GO:0003964">
    <property type="term" value="F:RNA-directed DNA polymerase activity"/>
    <property type="evidence" value="ECO:0007669"/>
    <property type="project" value="UniProtKB-EC"/>
</dbReference>
<keyword evidence="4" id="KW-1185">Reference proteome</keyword>
<reference evidence="3" key="3">
    <citation type="submission" date="2025-09" db="UniProtKB">
        <authorList>
            <consortium name="Ensembl"/>
        </authorList>
    </citation>
    <scope>IDENTIFICATION</scope>
    <source>
        <strain evidence="3">Thoroughbred</strain>
    </source>
</reference>
<reference evidence="3 4" key="1">
    <citation type="journal article" date="2009" name="Science">
        <title>Genome sequence, comparative analysis, and population genetics of the domestic horse.</title>
        <authorList>
            <consortium name="Broad Institute Genome Sequencing Platform"/>
            <consortium name="Broad Institute Whole Genome Assembly Team"/>
            <person name="Wade C.M."/>
            <person name="Giulotto E."/>
            <person name="Sigurdsson S."/>
            <person name="Zoli M."/>
            <person name="Gnerre S."/>
            <person name="Imsland F."/>
            <person name="Lear T.L."/>
            <person name="Adelson D.L."/>
            <person name="Bailey E."/>
            <person name="Bellone R.R."/>
            <person name="Bloecker H."/>
            <person name="Distl O."/>
            <person name="Edgar R.C."/>
            <person name="Garber M."/>
            <person name="Leeb T."/>
            <person name="Mauceli E."/>
            <person name="MacLeod J.N."/>
            <person name="Penedo M.C.T."/>
            <person name="Raison J.M."/>
            <person name="Sharpe T."/>
            <person name="Vogel J."/>
            <person name="Andersson L."/>
            <person name="Antczak D.F."/>
            <person name="Biagi T."/>
            <person name="Binns M.M."/>
            <person name="Chowdhary B.P."/>
            <person name="Coleman S.J."/>
            <person name="Della Valle G."/>
            <person name="Fryc S."/>
            <person name="Guerin G."/>
            <person name="Hasegawa T."/>
            <person name="Hill E.W."/>
            <person name="Jurka J."/>
            <person name="Kiialainen A."/>
            <person name="Lindgren G."/>
            <person name="Liu J."/>
            <person name="Magnani E."/>
            <person name="Mickelson J.R."/>
            <person name="Murray J."/>
            <person name="Nergadze S.G."/>
            <person name="Onofrio R."/>
            <person name="Pedroni S."/>
            <person name="Piras M.F."/>
            <person name="Raudsepp T."/>
            <person name="Rocchi M."/>
            <person name="Roeed K.H."/>
            <person name="Ryder O.A."/>
            <person name="Searle S."/>
            <person name="Skow L."/>
            <person name="Swinburne J.E."/>
            <person name="Syvaenen A.C."/>
            <person name="Tozaki T."/>
            <person name="Valberg S.J."/>
            <person name="Vaudin M."/>
            <person name="White J.R."/>
            <person name="Zody M.C."/>
            <person name="Lander E.S."/>
            <person name="Lindblad-Toh K."/>
        </authorList>
    </citation>
    <scope>NUCLEOTIDE SEQUENCE [LARGE SCALE GENOMIC DNA]</scope>
    <source>
        <strain evidence="3 4">Thoroughbred</strain>
    </source>
</reference>
<feature type="domain" description="Reverse transcriptase" evidence="2">
    <location>
        <begin position="16"/>
        <end position="96"/>
    </location>
</feature>
<reference evidence="3" key="2">
    <citation type="submission" date="2025-08" db="UniProtKB">
        <authorList>
            <consortium name="Ensembl"/>
        </authorList>
    </citation>
    <scope>IDENTIFICATION</scope>
    <source>
        <strain evidence="3">Thoroughbred</strain>
    </source>
</reference>
<dbReference type="Ensembl" id="ENSECAT00000104965.1">
    <property type="protein sequence ID" value="ENSECAP00000088882.1"/>
    <property type="gene ID" value="ENSECAG00000043887.1"/>
</dbReference>
<dbReference type="EC" id="2.7.7.49" evidence="1"/>
<dbReference type="InterPro" id="IPR043502">
    <property type="entry name" value="DNA/RNA_pol_sf"/>
</dbReference>
<sequence>MVQHPQINECDISHERMRNKTHMTISIDTEKVFDKIQHPFMKNTLNKMGIEGKYLNIIKAIYDKPTANIILNRENLKAIPLRTGTRQACPLSPLLF</sequence>
<evidence type="ECO:0000313" key="3">
    <source>
        <dbReference type="Ensembl" id="ENSECAP00000088882.1"/>
    </source>
</evidence>
<protein>
    <recommendedName>
        <fullName evidence="1">RNA-directed DNA polymerase</fullName>
        <ecNumber evidence="1">2.7.7.49</ecNumber>
    </recommendedName>
</protein>
<dbReference type="Proteomes" id="UP000002281">
    <property type="component" value="Chromosome 21"/>
</dbReference>
<dbReference type="AlphaFoldDB" id="A0A9L0TQH0"/>